<dbReference type="Proteomes" id="UP000785679">
    <property type="component" value="Unassembled WGS sequence"/>
</dbReference>
<feature type="coiled-coil region" evidence="1">
    <location>
        <begin position="203"/>
        <end position="317"/>
    </location>
</feature>
<evidence type="ECO:0000313" key="3">
    <source>
        <dbReference type="EMBL" id="TNV81383.1"/>
    </source>
</evidence>
<keyword evidence="1" id="KW-0175">Coiled coil</keyword>
<dbReference type="AlphaFoldDB" id="A0A8J8NTU1"/>
<proteinExistence type="predicted"/>
<evidence type="ECO:0000313" key="4">
    <source>
        <dbReference type="Proteomes" id="UP000785679"/>
    </source>
</evidence>
<dbReference type="EMBL" id="RRYP01006212">
    <property type="protein sequence ID" value="TNV81383.1"/>
    <property type="molecule type" value="Genomic_DNA"/>
</dbReference>
<dbReference type="Gene3D" id="1.10.510.10">
    <property type="entry name" value="Transferase(Phosphotransferase) domain 1"/>
    <property type="match status" value="1"/>
</dbReference>
<comment type="caution">
    <text evidence="3">The sequence shown here is derived from an EMBL/GenBank/DDBJ whole genome shotgun (WGS) entry which is preliminary data.</text>
</comment>
<name>A0A8J8NTU1_HALGN</name>
<gene>
    <name evidence="3" type="ORF">FGO68_gene5835</name>
</gene>
<feature type="compositionally biased region" description="Polar residues" evidence="2">
    <location>
        <begin position="399"/>
        <end position="416"/>
    </location>
</feature>
<accession>A0A8J8NTU1</accession>
<sequence>MISFMEVPAKGDILDIQGINYSRRDDIVCFIYTMIKFLCQRKMPWMQRMTLQEIGKFMSRNVVRGESELINKEVDSLINIILRNSQLIKFQEEPDYNFLRYFLKKIMIAYQNSLLPANVLPNRQSLEIPSDAPNAEAQSVFNEHQSIGLSSETAASEINKSKIKIELEVELCLSIVARSIATELVRHGIDERLYEAVIRGINANNEEEQKQQLQTEQQLQYEQANAIKRLEKEVASFKQILADQKQEITDLIGKNMKIKAKLAQNDQTMGNYKLKLEEAEHRIIHLERDAHSCHAMLEDQKLKISDLEQSLQQRLSEQRDLRLCISRLNQRINEIQNPCQLTPSQANNLVTQISIQSQPDFYPQVLRNVDKIINSRIELIQSSSELEVKRLRQLVSSSSGGQQFSDLSNSRQSDSFALQMDEE</sequence>
<reference evidence="3" key="1">
    <citation type="submission" date="2019-06" db="EMBL/GenBank/DDBJ databases">
        <authorList>
            <person name="Zheng W."/>
        </authorList>
    </citation>
    <scope>NUCLEOTIDE SEQUENCE</scope>
    <source>
        <strain evidence="3">QDHG01</strain>
    </source>
</reference>
<evidence type="ECO:0000256" key="2">
    <source>
        <dbReference type="SAM" id="MobiDB-lite"/>
    </source>
</evidence>
<protein>
    <submittedName>
        <fullName evidence="3">Uncharacterized protein</fullName>
    </submittedName>
</protein>
<feature type="region of interest" description="Disordered" evidence="2">
    <location>
        <begin position="399"/>
        <end position="423"/>
    </location>
</feature>
<evidence type="ECO:0000256" key="1">
    <source>
        <dbReference type="SAM" id="Coils"/>
    </source>
</evidence>
<keyword evidence="4" id="KW-1185">Reference proteome</keyword>
<organism evidence="3 4">
    <name type="scientific">Halteria grandinella</name>
    <dbReference type="NCBI Taxonomy" id="5974"/>
    <lineage>
        <taxon>Eukaryota</taxon>
        <taxon>Sar</taxon>
        <taxon>Alveolata</taxon>
        <taxon>Ciliophora</taxon>
        <taxon>Intramacronucleata</taxon>
        <taxon>Spirotrichea</taxon>
        <taxon>Stichotrichia</taxon>
        <taxon>Sporadotrichida</taxon>
        <taxon>Halteriidae</taxon>
        <taxon>Halteria</taxon>
    </lineage>
</organism>